<dbReference type="InterPro" id="IPR009425">
    <property type="entry name" value="DSRM_SSAP"/>
</dbReference>
<protein>
    <submittedName>
        <fullName evidence="2">DUF1071 domain-containing protein</fullName>
    </submittedName>
</protein>
<evidence type="ECO:0000313" key="2">
    <source>
        <dbReference type="EMBL" id="RHJ62236.1"/>
    </source>
</evidence>
<organism evidence="2 3">
    <name type="scientific">[Ruminococcus] lactaris</name>
    <dbReference type="NCBI Taxonomy" id="46228"/>
    <lineage>
        <taxon>Bacteria</taxon>
        <taxon>Bacillati</taxon>
        <taxon>Bacillota</taxon>
        <taxon>Clostridia</taxon>
        <taxon>Lachnospirales</taxon>
        <taxon>Lachnospiraceae</taxon>
        <taxon>Mediterraneibacter</taxon>
    </lineage>
</organism>
<proteinExistence type="predicted"/>
<evidence type="ECO:0000259" key="1">
    <source>
        <dbReference type="Pfam" id="PF06378"/>
    </source>
</evidence>
<name>A0A415D765_9FIRM</name>
<feature type="domain" description="SSAP RNA binding" evidence="1">
    <location>
        <begin position="6"/>
        <end position="145"/>
    </location>
</feature>
<evidence type="ECO:0000313" key="3">
    <source>
        <dbReference type="Proteomes" id="UP000285832"/>
    </source>
</evidence>
<dbReference type="RefSeq" id="WP_118278950.1">
    <property type="nucleotide sequence ID" value="NZ_JAQDJO010000002.1"/>
</dbReference>
<dbReference type="Proteomes" id="UP000285832">
    <property type="component" value="Unassembled WGS sequence"/>
</dbReference>
<dbReference type="Pfam" id="PF06378">
    <property type="entry name" value="SSAP_Sak"/>
    <property type="match status" value="1"/>
</dbReference>
<sequence>MPLADYDELRKIDVRPFCKKRDGLDYLNWATCIDLLRKNGASKVYWEPVPDPMTGSSLRRTDVEFKDKNGNTNRCYETQIKVVIDDNVYYMQTPVLNGANPVKDNSMSQQRVWNSMCRAFVKCVAIHTGLGFDLWLKEEISNEPYIPDTLQKRASPAKIKTIQQLCISHGIDGDAWVAGNGKKWDELTEGEAAKMLNALKQRYGDE</sequence>
<gene>
    <name evidence="2" type="ORF">DW116_05840</name>
</gene>
<dbReference type="EMBL" id="QRMI01000011">
    <property type="protein sequence ID" value="RHJ62236.1"/>
    <property type="molecule type" value="Genomic_DNA"/>
</dbReference>
<accession>A0A415D765</accession>
<comment type="caution">
    <text evidence="2">The sequence shown here is derived from an EMBL/GenBank/DDBJ whole genome shotgun (WGS) entry which is preliminary data.</text>
</comment>
<reference evidence="2 3" key="1">
    <citation type="submission" date="2018-08" db="EMBL/GenBank/DDBJ databases">
        <title>A genome reference for cultivated species of the human gut microbiota.</title>
        <authorList>
            <person name="Zou Y."/>
            <person name="Xue W."/>
            <person name="Luo G."/>
        </authorList>
    </citation>
    <scope>NUCLEOTIDE SEQUENCE [LARGE SCALE GENOMIC DNA]</scope>
    <source>
        <strain evidence="2 3">AM09-9</strain>
    </source>
</reference>
<dbReference type="AlphaFoldDB" id="A0A415D765"/>